<dbReference type="EMBL" id="CM029054">
    <property type="protein sequence ID" value="KAG2536866.1"/>
    <property type="molecule type" value="Genomic_DNA"/>
</dbReference>
<accession>A0A8T0MQ24</accession>
<organism evidence="1 2">
    <name type="scientific">Panicum virgatum</name>
    <name type="common">Blackwell switchgrass</name>
    <dbReference type="NCBI Taxonomy" id="38727"/>
    <lineage>
        <taxon>Eukaryota</taxon>
        <taxon>Viridiplantae</taxon>
        <taxon>Streptophyta</taxon>
        <taxon>Embryophyta</taxon>
        <taxon>Tracheophyta</taxon>
        <taxon>Spermatophyta</taxon>
        <taxon>Magnoliopsida</taxon>
        <taxon>Liliopsida</taxon>
        <taxon>Poales</taxon>
        <taxon>Poaceae</taxon>
        <taxon>PACMAD clade</taxon>
        <taxon>Panicoideae</taxon>
        <taxon>Panicodae</taxon>
        <taxon>Paniceae</taxon>
        <taxon>Panicinae</taxon>
        <taxon>Panicum</taxon>
        <taxon>Panicum sect. Hiantes</taxon>
    </lineage>
</organism>
<dbReference type="PANTHER" id="PTHR46481:SF5">
    <property type="entry name" value="OS08G0393150 PROTEIN"/>
    <property type="match status" value="1"/>
</dbReference>
<dbReference type="AlphaFoldDB" id="A0A8T0MQ24"/>
<gene>
    <name evidence="1" type="ORF">PVAP13_9NG227373</name>
</gene>
<dbReference type="InterPro" id="IPR012337">
    <property type="entry name" value="RNaseH-like_sf"/>
</dbReference>
<protein>
    <recommendedName>
        <fullName evidence="3">Zinc finger BED domain-containing protein RICESLEEPER 2-like</fullName>
    </recommendedName>
</protein>
<sequence>MYGRVKQTLASELQGLDSRICFTSDLWTSNQNLGYICLTAHYVDANFALHKKIISFKALKYPHSGLAIEEAITRCMTEYGIKEKMFTITLDNASNNNTACDLLQESAKSDLLFGGQHLRVRCCAHILNLLVQYGMTIADATLEMIRDLIRHINFSPRRIQSFNEIAERESFSKGWFGS</sequence>
<comment type="caution">
    <text evidence="1">The sequence shown here is derived from an EMBL/GenBank/DDBJ whole genome shotgun (WGS) entry which is preliminary data.</text>
</comment>
<evidence type="ECO:0000313" key="2">
    <source>
        <dbReference type="Proteomes" id="UP000823388"/>
    </source>
</evidence>
<dbReference type="SUPFAM" id="SSF53098">
    <property type="entry name" value="Ribonuclease H-like"/>
    <property type="match status" value="1"/>
</dbReference>
<proteinExistence type="predicted"/>
<evidence type="ECO:0000313" key="1">
    <source>
        <dbReference type="EMBL" id="KAG2536866.1"/>
    </source>
</evidence>
<keyword evidence="2" id="KW-1185">Reference proteome</keyword>
<dbReference type="Proteomes" id="UP000823388">
    <property type="component" value="Chromosome 9N"/>
</dbReference>
<reference evidence="1" key="1">
    <citation type="submission" date="2020-05" db="EMBL/GenBank/DDBJ databases">
        <title>WGS assembly of Panicum virgatum.</title>
        <authorList>
            <person name="Lovell J.T."/>
            <person name="Jenkins J."/>
            <person name="Shu S."/>
            <person name="Juenger T.E."/>
            <person name="Schmutz J."/>
        </authorList>
    </citation>
    <scope>NUCLEOTIDE SEQUENCE</scope>
    <source>
        <strain evidence="1">AP13</strain>
    </source>
</reference>
<evidence type="ECO:0008006" key="3">
    <source>
        <dbReference type="Google" id="ProtNLM"/>
    </source>
</evidence>
<name>A0A8T0MQ24_PANVG</name>
<dbReference type="InterPro" id="IPR052035">
    <property type="entry name" value="ZnF_BED_domain_contain"/>
</dbReference>
<dbReference type="PANTHER" id="PTHR46481">
    <property type="entry name" value="ZINC FINGER BED DOMAIN-CONTAINING PROTEIN 4"/>
    <property type="match status" value="1"/>
</dbReference>